<accession>A0A6F8XN89</accession>
<organism evidence="1 2">
    <name type="scientific">Phytohabitans flavus</name>
    <dbReference type="NCBI Taxonomy" id="1076124"/>
    <lineage>
        <taxon>Bacteria</taxon>
        <taxon>Bacillati</taxon>
        <taxon>Actinomycetota</taxon>
        <taxon>Actinomycetes</taxon>
        <taxon>Micromonosporales</taxon>
        <taxon>Micromonosporaceae</taxon>
    </lineage>
</organism>
<reference evidence="1 2" key="1">
    <citation type="submission" date="2020-03" db="EMBL/GenBank/DDBJ databases">
        <title>Whole genome shotgun sequence of Phytohabitans flavus NBRC 107702.</title>
        <authorList>
            <person name="Komaki H."/>
            <person name="Tamura T."/>
        </authorList>
    </citation>
    <scope>NUCLEOTIDE SEQUENCE [LARGE SCALE GENOMIC DNA]</scope>
    <source>
        <strain evidence="1 2">NBRC 107702</strain>
    </source>
</reference>
<gene>
    <name evidence="1" type="ORF">Pflav_017120</name>
</gene>
<dbReference type="RefSeq" id="WP_232071085.1">
    <property type="nucleotide sequence ID" value="NZ_AP022870.1"/>
</dbReference>
<dbReference type="KEGG" id="pfla:Pflav_017120"/>
<dbReference type="InterPro" id="IPR004165">
    <property type="entry name" value="CoA_trans_fam_I"/>
</dbReference>
<dbReference type="PANTHER" id="PTHR43293">
    <property type="entry name" value="ACETATE COA-TRANSFERASE YDIF"/>
    <property type="match status" value="1"/>
</dbReference>
<protein>
    <submittedName>
        <fullName evidence="1">Acetate CoA-transferase YdiF</fullName>
    </submittedName>
</protein>
<keyword evidence="2" id="KW-1185">Reference proteome</keyword>
<proteinExistence type="predicted"/>
<name>A0A6F8XN89_9ACTN</name>
<dbReference type="EMBL" id="AP022870">
    <property type="protein sequence ID" value="BCB75302.1"/>
    <property type="molecule type" value="Genomic_DNA"/>
</dbReference>
<dbReference type="InterPro" id="IPR037171">
    <property type="entry name" value="NagB/RpiA_transferase-like"/>
</dbReference>
<dbReference type="PANTHER" id="PTHR43293:SF1">
    <property type="entry name" value="ACETATE COA-TRANSFERASE YDIF"/>
    <property type="match status" value="1"/>
</dbReference>
<dbReference type="GO" id="GO:0008410">
    <property type="term" value="F:CoA-transferase activity"/>
    <property type="evidence" value="ECO:0007669"/>
    <property type="project" value="InterPro"/>
</dbReference>
<dbReference type="SMART" id="SM00882">
    <property type="entry name" value="CoA_trans"/>
    <property type="match status" value="2"/>
</dbReference>
<dbReference type="Gene3D" id="3.40.1080.10">
    <property type="entry name" value="Glutaconate Coenzyme A-transferase"/>
    <property type="match status" value="2"/>
</dbReference>
<dbReference type="Pfam" id="PF01144">
    <property type="entry name" value="CoA_trans"/>
    <property type="match status" value="1"/>
</dbReference>
<dbReference type="AlphaFoldDB" id="A0A6F8XN89"/>
<reference evidence="1 2" key="2">
    <citation type="submission" date="2020-03" db="EMBL/GenBank/DDBJ databases">
        <authorList>
            <person name="Ichikawa N."/>
            <person name="Kimura A."/>
            <person name="Kitahashi Y."/>
            <person name="Uohara A."/>
        </authorList>
    </citation>
    <scope>NUCLEOTIDE SEQUENCE [LARGE SCALE GENOMIC DNA]</scope>
    <source>
        <strain evidence="1 2">NBRC 107702</strain>
    </source>
</reference>
<evidence type="ECO:0000313" key="2">
    <source>
        <dbReference type="Proteomes" id="UP000502508"/>
    </source>
</evidence>
<dbReference type="Proteomes" id="UP000502508">
    <property type="component" value="Chromosome"/>
</dbReference>
<dbReference type="SUPFAM" id="SSF100950">
    <property type="entry name" value="NagB/RpiA/CoA transferase-like"/>
    <property type="match status" value="2"/>
</dbReference>
<evidence type="ECO:0000313" key="1">
    <source>
        <dbReference type="EMBL" id="BCB75302.1"/>
    </source>
</evidence>
<sequence>MQAMATREEIEAYCLPQGTLSQLLREIAGHRPGVLTHVGLGTFVDPRQAGGRLNAAAVDPIVHLVELHGRQWIFTPSLPIDVAIIRGSVADDRGNITMDKEGLFAEALSAAQAARNSGGIVLAQVGERTSAGSLDPRRVKVPGVLVDAIVVDPHQRLSAATADDPYLTGQLHAGDLPTEPMPLTVRKVIARRAARELVAGDVVNLGFGMPDGVAAVLAEEHVSDQVTFTVEQGHVGGVPQVGSNFGLCRNPDATLDASYQFDWYDGGGLDVAILSFAQVDLAGNVNVGKFDGRTPGVGGFINISQGARRLVFVGTLAAGGQVSLDGNGGTTISAPGKAKFVGQVDQISFSGPEAARSGKDVRYVTERAVFSLTDGQLTLTELAPGLDLERDVLAHMHIRPRIHHRVRTIEPALFRAGLVGLTLASSPERR</sequence>
<keyword evidence="1" id="KW-0808">Transferase</keyword>